<sequence>MRATKLALVALAASVAAEPADGAPTVSSTYPWPCNLDPVDIPACSGTAAFFFDPAAKACSTVPAHLQSASCDRGDVGLVGEDDAIVTVRSESRFYFKSKADCERLCVLSSVVRPASKNDNLVCSDSPCSPGDNCVDHSHRVSCFVAPVGSMNPAGTHPLMLAMLLSLMLTLSGHLVRRLQCYQFTCYRPN</sequence>
<dbReference type="Proteomes" id="UP001527925">
    <property type="component" value="Unassembled WGS sequence"/>
</dbReference>
<keyword evidence="1" id="KW-1133">Transmembrane helix</keyword>
<keyword evidence="1" id="KW-0472">Membrane</keyword>
<feature type="signal peptide" evidence="2">
    <location>
        <begin position="1"/>
        <end position="22"/>
    </location>
</feature>
<evidence type="ECO:0000313" key="4">
    <source>
        <dbReference type="Proteomes" id="UP001527925"/>
    </source>
</evidence>
<organism evidence="3 4">
    <name type="scientific">Polyrhizophydium stewartii</name>
    <dbReference type="NCBI Taxonomy" id="2732419"/>
    <lineage>
        <taxon>Eukaryota</taxon>
        <taxon>Fungi</taxon>
        <taxon>Fungi incertae sedis</taxon>
        <taxon>Chytridiomycota</taxon>
        <taxon>Chytridiomycota incertae sedis</taxon>
        <taxon>Chytridiomycetes</taxon>
        <taxon>Rhizophydiales</taxon>
        <taxon>Rhizophydiales incertae sedis</taxon>
        <taxon>Polyrhizophydium</taxon>
    </lineage>
</organism>
<accession>A0ABR4N7Q1</accession>
<name>A0ABR4N7Q1_9FUNG</name>
<evidence type="ECO:0000313" key="3">
    <source>
        <dbReference type="EMBL" id="KAL2915546.1"/>
    </source>
</evidence>
<comment type="caution">
    <text evidence="3">The sequence shown here is derived from an EMBL/GenBank/DDBJ whole genome shotgun (WGS) entry which is preliminary data.</text>
</comment>
<feature type="chain" id="PRO_5046307013" evidence="2">
    <location>
        <begin position="23"/>
        <end position="190"/>
    </location>
</feature>
<keyword evidence="2" id="KW-0732">Signal</keyword>
<proteinExistence type="predicted"/>
<evidence type="ECO:0000256" key="2">
    <source>
        <dbReference type="SAM" id="SignalP"/>
    </source>
</evidence>
<dbReference type="EMBL" id="JADGIZ020000023">
    <property type="protein sequence ID" value="KAL2915546.1"/>
    <property type="molecule type" value="Genomic_DNA"/>
</dbReference>
<keyword evidence="4" id="KW-1185">Reference proteome</keyword>
<reference evidence="3 4" key="1">
    <citation type="submission" date="2023-09" db="EMBL/GenBank/DDBJ databases">
        <title>Pangenome analysis of Batrachochytrium dendrobatidis and related Chytrids.</title>
        <authorList>
            <person name="Yacoub M.N."/>
            <person name="Stajich J.E."/>
            <person name="James T.Y."/>
        </authorList>
    </citation>
    <scope>NUCLEOTIDE SEQUENCE [LARGE SCALE GENOMIC DNA]</scope>
    <source>
        <strain evidence="3 4">JEL0888</strain>
    </source>
</reference>
<feature type="transmembrane region" description="Helical" evidence="1">
    <location>
        <begin position="159"/>
        <end position="176"/>
    </location>
</feature>
<protein>
    <submittedName>
        <fullName evidence="3">Uncharacterized protein</fullName>
    </submittedName>
</protein>
<gene>
    <name evidence="3" type="ORF">HK105_204948</name>
</gene>
<evidence type="ECO:0000256" key="1">
    <source>
        <dbReference type="SAM" id="Phobius"/>
    </source>
</evidence>
<keyword evidence="1" id="KW-0812">Transmembrane</keyword>